<evidence type="ECO:0000313" key="1">
    <source>
        <dbReference type="EMBL" id="RFA10322.1"/>
    </source>
</evidence>
<gene>
    <name evidence="1" type="ORF">B7R54_14715</name>
</gene>
<proteinExistence type="predicted"/>
<dbReference type="AlphaFoldDB" id="A0A3E0VK29"/>
<dbReference type="EMBL" id="NBWZ01000001">
    <property type="protein sequence ID" value="RFA10322.1"/>
    <property type="molecule type" value="Genomic_DNA"/>
</dbReference>
<protein>
    <submittedName>
        <fullName evidence="1">Uncharacterized protein</fullName>
    </submittedName>
</protein>
<accession>A0A3E0VK29</accession>
<organism evidence="1 2">
    <name type="scientific">Subtercola boreus</name>
    <dbReference type="NCBI Taxonomy" id="120213"/>
    <lineage>
        <taxon>Bacteria</taxon>
        <taxon>Bacillati</taxon>
        <taxon>Actinomycetota</taxon>
        <taxon>Actinomycetes</taxon>
        <taxon>Micrococcales</taxon>
        <taxon>Microbacteriaceae</taxon>
        <taxon>Subtercola</taxon>
    </lineage>
</organism>
<sequence>MLAMTGTLRTPESVRALPLLAQNLRRHHEHLLLSGSQMLVVITGVGTVLVTSEPRLMRFDVVADSRNDFEVRCASLEANIQNRLPGVRTVTTWASSSSIPVPFR</sequence>
<dbReference type="RefSeq" id="WP_116415705.1">
    <property type="nucleotide sequence ID" value="NZ_NBWZ01000001.1"/>
</dbReference>
<dbReference type="OrthoDB" id="5115960at2"/>
<evidence type="ECO:0000313" key="2">
    <source>
        <dbReference type="Proteomes" id="UP000256486"/>
    </source>
</evidence>
<dbReference type="Proteomes" id="UP000256486">
    <property type="component" value="Unassembled WGS sequence"/>
</dbReference>
<comment type="caution">
    <text evidence="1">The sequence shown here is derived from an EMBL/GenBank/DDBJ whole genome shotgun (WGS) entry which is preliminary data.</text>
</comment>
<keyword evidence="2" id="KW-1185">Reference proteome</keyword>
<reference evidence="1 2" key="1">
    <citation type="submission" date="2017-04" db="EMBL/GenBank/DDBJ databases">
        <title>Comparative genome analysis of Subtercola boreus.</title>
        <authorList>
            <person name="Cho Y.-J."/>
            <person name="Cho A."/>
            <person name="Kim O.-S."/>
            <person name="Lee J.-I."/>
        </authorList>
    </citation>
    <scope>NUCLEOTIDE SEQUENCE [LARGE SCALE GENOMIC DNA]</scope>
    <source>
        <strain evidence="1 2">K300</strain>
    </source>
</reference>
<name>A0A3E0VK29_9MICO</name>